<accession>A0ABN1T486</accession>
<gene>
    <name evidence="2" type="ORF">GCM10009564_45320</name>
</gene>
<organism evidence="2 3">
    <name type="scientific">Streptomyces thermogriseus</name>
    <dbReference type="NCBI Taxonomy" id="75292"/>
    <lineage>
        <taxon>Bacteria</taxon>
        <taxon>Bacillati</taxon>
        <taxon>Actinomycetota</taxon>
        <taxon>Actinomycetes</taxon>
        <taxon>Kitasatosporales</taxon>
        <taxon>Streptomycetaceae</taxon>
        <taxon>Streptomyces</taxon>
    </lineage>
</organism>
<feature type="region of interest" description="Disordered" evidence="1">
    <location>
        <begin position="45"/>
        <end position="101"/>
    </location>
</feature>
<dbReference type="Proteomes" id="UP001501072">
    <property type="component" value="Unassembled WGS sequence"/>
</dbReference>
<dbReference type="RefSeq" id="WP_346073944.1">
    <property type="nucleotide sequence ID" value="NZ_BAAAHU010000057.1"/>
</dbReference>
<comment type="caution">
    <text evidence="2">The sequence shown here is derived from an EMBL/GenBank/DDBJ whole genome shotgun (WGS) entry which is preliminary data.</text>
</comment>
<feature type="compositionally biased region" description="Pro residues" evidence="1">
    <location>
        <begin position="69"/>
        <end position="83"/>
    </location>
</feature>
<name>A0ABN1T486_9ACTN</name>
<sequence>MRGLIREDTGPGGVPSRDTARTAGTTVAALVSLVLLGSACGNGGTGIRDEGPARTGPAAKPAVTVSPRPAAPAAPRPSAPNSPAPSVTAGPGAPPSPSPAVRAGRVDAVRLVQRDPQVSAVVKRALKPCAADEYPVDVAYGDLTGSTADDIVVNVLSCEDAVGLGAYVYREQGGGYENVFKAEEPPVHAEIDCGALVVTRQVYTKDDRLSSPSGEDVITYRWSSGNRFTEEYRTHRTYDEAAGK</sequence>
<reference evidence="2 3" key="1">
    <citation type="journal article" date="2019" name="Int. J. Syst. Evol. Microbiol.">
        <title>The Global Catalogue of Microorganisms (GCM) 10K type strain sequencing project: providing services to taxonomists for standard genome sequencing and annotation.</title>
        <authorList>
            <consortium name="The Broad Institute Genomics Platform"/>
            <consortium name="The Broad Institute Genome Sequencing Center for Infectious Disease"/>
            <person name="Wu L."/>
            <person name="Ma J."/>
        </authorList>
    </citation>
    <scope>NUCLEOTIDE SEQUENCE [LARGE SCALE GENOMIC DNA]</scope>
    <source>
        <strain evidence="2 3">JCM 11269</strain>
    </source>
</reference>
<proteinExistence type="predicted"/>
<evidence type="ECO:0000256" key="1">
    <source>
        <dbReference type="SAM" id="MobiDB-lite"/>
    </source>
</evidence>
<keyword evidence="3" id="KW-1185">Reference proteome</keyword>
<evidence type="ECO:0000313" key="2">
    <source>
        <dbReference type="EMBL" id="GAA1014765.1"/>
    </source>
</evidence>
<protein>
    <recommendedName>
        <fullName evidence="4">Lipoprotein CseA</fullName>
    </recommendedName>
</protein>
<evidence type="ECO:0000313" key="3">
    <source>
        <dbReference type="Proteomes" id="UP001501072"/>
    </source>
</evidence>
<evidence type="ECO:0008006" key="4">
    <source>
        <dbReference type="Google" id="ProtNLM"/>
    </source>
</evidence>
<dbReference type="EMBL" id="BAAAHU010000057">
    <property type="protein sequence ID" value="GAA1014765.1"/>
    <property type="molecule type" value="Genomic_DNA"/>
</dbReference>
<feature type="region of interest" description="Disordered" evidence="1">
    <location>
        <begin position="1"/>
        <end position="21"/>
    </location>
</feature>